<name>A0A5S5DKZ0_9SPHI</name>
<dbReference type="Gene3D" id="3.40.1440.10">
    <property type="entry name" value="GIY-YIG endonuclease"/>
    <property type="match status" value="1"/>
</dbReference>
<reference evidence="1 2" key="1">
    <citation type="submission" date="2019-07" db="EMBL/GenBank/DDBJ databases">
        <title>Genomic Encyclopedia of Archaeal and Bacterial Type Strains, Phase II (KMG-II): from individual species to whole genera.</title>
        <authorList>
            <person name="Goeker M."/>
        </authorList>
    </citation>
    <scope>NUCLEOTIDE SEQUENCE [LARGE SCALE GENOMIC DNA]</scope>
    <source>
        <strain evidence="1 2">DSM 18850</strain>
    </source>
</reference>
<sequence length="106" mass="12425">MDKHIVYIVTDSNRTYLEVGYCTDINAKLQEIQGVVGGLFSATPKLNNVVFLEEFDSKEQAVLRQYQLRSFTRMQRERLIRMKNPNWLNLKPFPARTENKKVVVYA</sequence>
<keyword evidence="2" id="KW-1185">Reference proteome</keyword>
<evidence type="ECO:0000313" key="1">
    <source>
        <dbReference type="EMBL" id="TYP95796.1"/>
    </source>
</evidence>
<comment type="caution">
    <text evidence="1">The sequence shown here is derived from an EMBL/GenBank/DDBJ whole genome shotgun (WGS) entry which is preliminary data.</text>
</comment>
<accession>A0A5S5DKZ0</accession>
<evidence type="ECO:0000313" key="2">
    <source>
        <dbReference type="Proteomes" id="UP000325105"/>
    </source>
</evidence>
<keyword evidence="1" id="KW-0255">Endonuclease</keyword>
<proteinExistence type="predicted"/>
<dbReference type="RefSeq" id="WP_148908709.1">
    <property type="nucleotide sequence ID" value="NZ_VNHX01000010.1"/>
</dbReference>
<keyword evidence="1" id="KW-0540">Nuclease</keyword>
<organism evidence="1 2">
    <name type="scientific">Sphingobacterium allocomposti</name>
    <dbReference type="NCBI Taxonomy" id="415956"/>
    <lineage>
        <taxon>Bacteria</taxon>
        <taxon>Pseudomonadati</taxon>
        <taxon>Bacteroidota</taxon>
        <taxon>Sphingobacteriia</taxon>
        <taxon>Sphingobacteriales</taxon>
        <taxon>Sphingobacteriaceae</taxon>
        <taxon>Sphingobacterium</taxon>
    </lineage>
</organism>
<dbReference type="EMBL" id="VNHX01000010">
    <property type="protein sequence ID" value="TYP95796.1"/>
    <property type="molecule type" value="Genomic_DNA"/>
</dbReference>
<protein>
    <submittedName>
        <fullName evidence="1">Putative endonuclease</fullName>
    </submittedName>
</protein>
<keyword evidence="1" id="KW-0378">Hydrolase</keyword>
<dbReference type="AlphaFoldDB" id="A0A5S5DKZ0"/>
<dbReference type="Proteomes" id="UP000325105">
    <property type="component" value="Unassembled WGS sequence"/>
</dbReference>
<dbReference type="InterPro" id="IPR035901">
    <property type="entry name" value="GIY-YIG_endonuc_sf"/>
</dbReference>
<dbReference type="GO" id="GO:0004519">
    <property type="term" value="F:endonuclease activity"/>
    <property type="evidence" value="ECO:0007669"/>
    <property type="project" value="UniProtKB-KW"/>
</dbReference>
<dbReference type="OrthoDB" id="795217at2"/>
<gene>
    <name evidence="1" type="ORF">BC792_110124</name>
</gene>